<accession>D7EJP8</accession>
<keyword evidence="2" id="KW-1185">Reference proteome</keyword>
<evidence type="ECO:0000313" key="1">
    <source>
        <dbReference type="EMBL" id="EFA12818.1"/>
    </source>
</evidence>
<dbReference type="HOGENOM" id="CLU_1789358_0_0_1"/>
<reference evidence="1 2" key="2">
    <citation type="journal article" date="2010" name="Nucleic Acids Res.">
        <title>BeetleBase in 2010: revisions to provide comprehensive genomic information for Tribolium castaneum.</title>
        <authorList>
            <person name="Kim H.S."/>
            <person name="Murphy T."/>
            <person name="Xia J."/>
            <person name="Caragea D."/>
            <person name="Park Y."/>
            <person name="Beeman R.W."/>
            <person name="Lorenzen M.D."/>
            <person name="Butcher S."/>
            <person name="Manak J.R."/>
            <person name="Brown S.J."/>
        </authorList>
    </citation>
    <scope>GENOME REANNOTATION</scope>
    <source>
        <strain evidence="1 2">Georgia GA2</strain>
    </source>
</reference>
<dbReference type="AlphaFoldDB" id="D7EJP8"/>
<protein>
    <submittedName>
        <fullName evidence="1">Uncharacterized protein</fullName>
    </submittedName>
</protein>
<name>D7EJP8_TRICA</name>
<gene>
    <name evidence="1" type="primary">GLEAN_01884</name>
    <name evidence="1" type="ORF">TcasGA2_TC001884</name>
</gene>
<proteinExistence type="predicted"/>
<sequence length="145" mass="16237">MNGSFSEDLRIRSKSKLVYSWSNVQCTYAEATVRKFSVSVHFGTSFRFVFVAIDEFTMMMTLTIISRQNIRHSRSSLPNAKILNGKKMKIAFSRTVCCHVLAKFVLTSVRQQITTSRFRGSGASGIANNSDALEFSNQSSIAAFE</sequence>
<reference evidence="1 2" key="1">
    <citation type="journal article" date="2008" name="Nature">
        <title>The genome of the model beetle and pest Tribolium castaneum.</title>
        <authorList>
            <consortium name="Tribolium Genome Sequencing Consortium"/>
            <person name="Richards S."/>
            <person name="Gibbs R.A."/>
            <person name="Weinstock G.M."/>
            <person name="Brown S.J."/>
            <person name="Denell R."/>
            <person name="Beeman R.W."/>
            <person name="Gibbs R."/>
            <person name="Beeman R.W."/>
            <person name="Brown S.J."/>
            <person name="Bucher G."/>
            <person name="Friedrich M."/>
            <person name="Grimmelikhuijzen C.J."/>
            <person name="Klingler M."/>
            <person name="Lorenzen M."/>
            <person name="Richards S."/>
            <person name="Roth S."/>
            <person name="Schroder R."/>
            <person name="Tautz D."/>
            <person name="Zdobnov E.M."/>
            <person name="Muzny D."/>
            <person name="Gibbs R.A."/>
            <person name="Weinstock G.M."/>
            <person name="Attaway T."/>
            <person name="Bell S."/>
            <person name="Buhay C.J."/>
            <person name="Chandrabose M.N."/>
            <person name="Chavez D."/>
            <person name="Clerk-Blankenburg K.P."/>
            <person name="Cree A."/>
            <person name="Dao M."/>
            <person name="Davis C."/>
            <person name="Chacko J."/>
            <person name="Dinh H."/>
            <person name="Dugan-Rocha S."/>
            <person name="Fowler G."/>
            <person name="Garner T.T."/>
            <person name="Garnes J."/>
            <person name="Gnirke A."/>
            <person name="Hawes A."/>
            <person name="Hernandez J."/>
            <person name="Hines S."/>
            <person name="Holder M."/>
            <person name="Hume J."/>
            <person name="Jhangiani S.N."/>
            <person name="Joshi V."/>
            <person name="Khan Z.M."/>
            <person name="Jackson L."/>
            <person name="Kovar C."/>
            <person name="Kowis A."/>
            <person name="Lee S."/>
            <person name="Lewis L.R."/>
            <person name="Margolis J."/>
            <person name="Morgan M."/>
            <person name="Nazareth L.V."/>
            <person name="Nguyen N."/>
            <person name="Okwuonu G."/>
            <person name="Parker D."/>
            <person name="Richards S."/>
            <person name="Ruiz S.J."/>
            <person name="Santibanez J."/>
            <person name="Savard J."/>
            <person name="Scherer S.E."/>
            <person name="Schneider B."/>
            <person name="Sodergren E."/>
            <person name="Tautz D."/>
            <person name="Vattahil S."/>
            <person name="Villasana D."/>
            <person name="White C.S."/>
            <person name="Wright R."/>
            <person name="Park Y."/>
            <person name="Beeman R.W."/>
            <person name="Lord J."/>
            <person name="Oppert B."/>
            <person name="Lorenzen M."/>
            <person name="Brown S."/>
            <person name="Wang L."/>
            <person name="Savard J."/>
            <person name="Tautz D."/>
            <person name="Richards S."/>
            <person name="Weinstock G."/>
            <person name="Gibbs R.A."/>
            <person name="Liu Y."/>
            <person name="Worley K."/>
            <person name="Weinstock G."/>
            <person name="Elsik C.G."/>
            <person name="Reese J.T."/>
            <person name="Elhaik E."/>
            <person name="Landan G."/>
            <person name="Graur D."/>
            <person name="Arensburger P."/>
            <person name="Atkinson P."/>
            <person name="Beeman R.W."/>
            <person name="Beidler J."/>
            <person name="Brown S.J."/>
            <person name="Demuth J.P."/>
            <person name="Drury D.W."/>
            <person name="Du Y.Z."/>
            <person name="Fujiwara H."/>
            <person name="Lorenzen M."/>
            <person name="Maselli V."/>
            <person name="Osanai M."/>
            <person name="Park Y."/>
            <person name="Robertson H.M."/>
            <person name="Tu Z."/>
            <person name="Wang J.J."/>
            <person name="Wang S."/>
            <person name="Richards S."/>
            <person name="Song H."/>
            <person name="Zhang L."/>
            <person name="Sodergren E."/>
            <person name="Werner D."/>
            <person name="Stanke M."/>
            <person name="Morgenstern B."/>
            <person name="Solovyev V."/>
            <person name="Kosarev P."/>
            <person name="Brown G."/>
            <person name="Chen H.C."/>
            <person name="Ermolaeva O."/>
            <person name="Hlavina W."/>
            <person name="Kapustin Y."/>
            <person name="Kiryutin B."/>
            <person name="Kitts P."/>
            <person name="Maglott D."/>
            <person name="Pruitt K."/>
            <person name="Sapojnikov V."/>
            <person name="Souvorov A."/>
            <person name="Mackey A.J."/>
            <person name="Waterhouse R.M."/>
            <person name="Wyder S."/>
            <person name="Zdobnov E.M."/>
            <person name="Zdobnov E.M."/>
            <person name="Wyder S."/>
            <person name="Kriventseva E.V."/>
            <person name="Kadowaki T."/>
            <person name="Bork P."/>
            <person name="Aranda M."/>
            <person name="Bao R."/>
            <person name="Beermann A."/>
            <person name="Berns N."/>
            <person name="Bolognesi R."/>
            <person name="Bonneton F."/>
            <person name="Bopp D."/>
            <person name="Brown S.J."/>
            <person name="Bucher G."/>
            <person name="Butts T."/>
            <person name="Chaumot A."/>
            <person name="Denell R.E."/>
            <person name="Ferrier D.E."/>
            <person name="Friedrich M."/>
            <person name="Gordon C.M."/>
            <person name="Jindra M."/>
            <person name="Klingler M."/>
            <person name="Lan Q."/>
            <person name="Lattorff H.M."/>
            <person name="Laudet V."/>
            <person name="von Levetsow C."/>
            <person name="Liu Z."/>
            <person name="Lutz R."/>
            <person name="Lynch J.A."/>
            <person name="da Fonseca R.N."/>
            <person name="Posnien N."/>
            <person name="Reuter R."/>
            <person name="Roth S."/>
            <person name="Savard J."/>
            <person name="Schinko J.B."/>
            <person name="Schmitt C."/>
            <person name="Schoppmeier M."/>
            <person name="Schroder R."/>
            <person name="Shippy T.D."/>
            <person name="Simonnet F."/>
            <person name="Marques-Souza H."/>
            <person name="Tautz D."/>
            <person name="Tomoyasu Y."/>
            <person name="Trauner J."/>
            <person name="Van der Zee M."/>
            <person name="Vervoort M."/>
            <person name="Wittkopp N."/>
            <person name="Wimmer E.A."/>
            <person name="Yang X."/>
            <person name="Jones A.K."/>
            <person name="Sattelle D.B."/>
            <person name="Ebert P.R."/>
            <person name="Nelson D."/>
            <person name="Scott J.G."/>
            <person name="Beeman R.W."/>
            <person name="Muthukrishnan S."/>
            <person name="Kramer K.J."/>
            <person name="Arakane Y."/>
            <person name="Beeman R.W."/>
            <person name="Zhu Q."/>
            <person name="Hogenkamp D."/>
            <person name="Dixit R."/>
            <person name="Oppert B."/>
            <person name="Jiang H."/>
            <person name="Zou Z."/>
            <person name="Marshall J."/>
            <person name="Elpidina E."/>
            <person name="Vinokurov K."/>
            <person name="Oppert C."/>
            <person name="Zou Z."/>
            <person name="Evans J."/>
            <person name="Lu Z."/>
            <person name="Zhao P."/>
            <person name="Sumathipala N."/>
            <person name="Altincicek B."/>
            <person name="Vilcinskas A."/>
            <person name="Williams M."/>
            <person name="Hultmark D."/>
            <person name="Hetru C."/>
            <person name="Jiang H."/>
            <person name="Grimmelikhuijzen C.J."/>
            <person name="Hauser F."/>
            <person name="Cazzamali G."/>
            <person name="Williamson M."/>
            <person name="Park Y."/>
            <person name="Li B."/>
            <person name="Tanaka Y."/>
            <person name="Predel R."/>
            <person name="Neupert S."/>
            <person name="Schachtner J."/>
            <person name="Verleyen P."/>
            <person name="Raible F."/>
            <person name="Bork P."/>
            <person name="Friedrich M."/>
            <person name="Walden K.K."/>
            <person name="Robertson H.M."/>
            <person name="Angeli S."/>
            <person name="Foret S."/>
            <person name="Bucher G."/>
            <person name="Schuetz S."/>
            <person name="Maleszka R."/>
            <person name="Wimmer E.A."/>
            <person name="Beeman R.W."/>
            <person name="Lorenzen M."/>
            <person name="Tomoyasu Y."/>
            <person name="Miller S.C."/>
            <person name="Grossmann D."/>
            <person name="Bucher G."/>
        </authorList>
    </citation>
    <scope>NUCLEOTIDE SEQUENCE [LARGE SCALE GENOMIC DNA]</scope>
    <source>
        <strain evidence="1 2">Georgia GA2</strain>
    </source>
</reference>
<evidence type="ECO:0000313" key="2">
    <source>
        <dbReference type="Proteomes" id="UP000007266"/>
    </source>
</evidence>
<dbReference type="EMBL" id="KQ971307">
    <property type="protein sequence ID" value="EFA12818.1"/>
    <property type="molecule type" value="Genomic_DNA"/>
</dbReference>
<dbReference type="Proteomes" id="UP000007266">
    <property type="component" value="Linkage group 1"/>
</dbReference>
<organism evidence="1 2">
    <name type="scientific">Tribolium castaneum</name>
    <name type="common">Red flour beetle</name>
    <dbReference type="NCBI Taxonomy" id="7070"/>
    <lineage>
        <taxon>Eukaryota</taxon>
        <taxon>Metazoa</taxon>
        <taxon>Ecdysozoa</taxon>
        <taxon>Arthropoda</taxon>
        <taxon>Hexapoda</taxon>
        <taxon>Insecta</taxon>
        <taxon>Pterygota</taxon>
        <taxon>Neoptera</taxon>
        <taxon>Endopterygota</taxon>
        <taxon>Coleoptera</taxon>
        <taxon>Polyphaga</taxon>
        <taxon>Cucujiformia</taxon>
        <taxon>Tenebrionidae</taxon>
        <taxon>Tenebrionidae incertae sedis</taxon>
        <taxon>Tribolium</taxon>
    </lineage>
</organism>
<dbReference type="InParanoid" id="D7EJP8"/>